<accession>A0AAV6Z1L6</accession>
<comment type="caution">
    <text evidence="1">The sequence shown here is derived from an EMBL/GenBank/DDBJ whole genome shotgun (WGS) entry which is preliminary data.</text>
</comment>
<keyword evidence="2" id="KW-1185">Reference proteome</keyword>
<dbReference type="Proteomes" id="UP000824782">
    <property type="component" value="Unassembled WGS sequence"/>
</dbReference>
<dbReference type="EMBL" id="WNYA01003381">
    <property type="protein sequence ID" value="KAG8543454.1"/>
    <property type="molecule type" value="Genomic_DNA"/>
</dbReference>
<name>A0AAV6Z1L6_ENGPU</name>
<protein>
    <submittedName>
        <fullName evidence="1">Uncharacterized protein</fullName>
    </submittedName>
</protein>
<sequence length="99" mass="11050">MLALFRTMSSRLSLLSKSHTSANQVPSSFWFCEAQVLGRWSASTMKAPGTYLIDNCLHILFFRSTDLITIVLSFSSNPVLRLDHAPPPIVLTHFLDVSP</sequence>
<reference evidence="1" key="1">
    <citation type="thesis" date="2020" institute="ProQuest LLC" country="789 East Eisenhower Parkway, Ann Arbor, MI, USA">
        <title>Comparative Genomics and Chromosome Evolution.</title>
        <authorList>
            <person name="Mudd A.B."/>
        </authorList>
    </citation>
    <scope>NUCLEOTIDE SEQUENCE</scope>
    <source>
        <strain evidence="1">237g6f4</strain>
        <tissue evidence="1">Blood</tissue>
    </source>
</reference>
<dbReference type="AlphaFoldDB" id="A0AAV6Z1L6"/>
<gene>
    <name evidence="1" type="ORF">GDO81_024611</name>
</gene>
<evidence type="ECO:0000313" key="1">
    <source>
        <dbReference type="EMBL" id="KAG8543454.1"/>
    </source>
</evidence>
<evidence type="ECO:0000313" key="2">
    <source>
        <dbReference type="Proteomes" id="UP000824782"/>
    </source>
</evidence>
<proteinExistence type="predicted"/>
<organism evidence="1 2">
    <name type="scientific">Engystomops pustulosus</name>
    <name type="common">Tungara frog</name>
    <name type="synonym">Physalaemus pustulosus</name>
    <dbReference type="NCBI Taxonomy" id="76066"/>
    <lineage>
        <taxon>Eukaryota</taxon>
        <taxon>Metazoa</taxon>
        <taxon>Chordata</taxon>
        <taxon>Craniata</taxon>
        <taxon>Vertebrata</taxon>
        <taxon>Euteleostomi</taxon>
        <taxon>Amphibia</taxon>
        <taxon>Batrachia</taxon>
        <taxon>Anura</taxon>
        <taxon>Neobatrachia</taxon>
        <taxon>Hyloidea</taxon>
        <taxon>Leptodactylidae</taxon>
        <taxon>Leiuperinae</taxon>
        <taxon>Engystomops</taxon>
    </lineage>
</organism>